<name>A0A2I3RZR0_PANTR</name>
<dbReference type="Ensembl" id="ENSPTRT00000084358.1">
    <property type="protein sequence ID" value="ENSPTRP00000070105.1"/>
    <property type="gene ID" value="ENSPTRG00000046567.1"/>
</dbReference>
<reference evidence="1" key="3">
    <citation type="submission" date="2025-09" db="UniProtKB">
        <authorList>
            <consortium name="Ensembl"/>
        </authorList>
    </citation>
    <scope>IDENTIFICATION</scope>
</reference>
<organism evidence="1 2">
    <name type="scientific">Pan troglodytes</name>
    <name type="common">Chimpanzee</name>
    <dbReference type="NCBI Taxonomy" id="9598"/>
    <lineage>
        <taxon>Eukaryota</taxon>
        <taxon>Metazoa</taxon>
        <taxon>Chordata</taxon>
        <taxon>Craniata</taxon>
        <taxon>Vertebrata</taxon>
        <taxon>Euteleostomi</taxon>
        <taxon>Mammalia</taxon>
        <taxon>Eutheria</taxon>
        <taxon>Euarchontoglires</taxon>
        <taxon>Primates</taxon>
        <taxon>Haplorrhini</taxon>
        <taxon>Catarrhini</taxon>
        <taxon>Hominidae</taxon>
        <taxon>Pan</taxon>
    </lineage>
</organism>
<reference evidence="1 2" key="1">
    <citation type="journal article" date="2005" name="Nature">
        <title>Initial sequence of the chimpanzee genome and comparison with the human genome.</title>
        <authorList>
            <consortium name="Chimpanzee sequencing and analysis consortium"/>
        </authorList>
    </citation>
    <scope>NUCLEOTIDE SEQUENCE [LARGE SCALE GENOMIC DNA]</scope>
</reference>
<protein>
    <submittedName>
        <fullName evidence="1">Uncharacterized protein</fullName>
    </submittedName>
</protein>
<dbReference type="InParanoid" id="A0A2I3RZR0"/>
<reference evidence="1" key="2">
    <citation type="submission" date="2025-08" db="UniProtKB">
        <authorList>
            <consortium name="Ensembl"/>
        </authorList>
    </citation>
    <scope>IDENTIFICATION</scope>
</reference>
<dbReference type="Bgee" id="ENSPTRG00000046567">
    <property type="expression patterns" value="Expressed in spleen and 15 other cell types or tissues"/>
</dbReference>
<dbReference type="EMBL" id="AACZ04059834">
    <property type="status" value="NOT_ANNOTATED_CDS"/>
    <property type="molecule type" value="Genomic_DNA"/>
</dbReference>
<keyword evidence="2" id="KW-1185">Reference proteome</keyword>
<dbReference type="AlphaFoldDB" id="A0A2I3RZR0"/>
<dbReference type="Proteomes" id="UP000002277">
    <property type="component" value="Chromosome 17"/>
</dbReference>
<proteinExistence type="predicted"/>
<sequence>MAAAKETSGQNCFQARESICSNARTDQNTHPLEMKHGAHIYDARMFSC</sequence>
<evidence type="ECO:0000313" key="1">
    <source>
        <dbReference type="Ensembl" id="ENSPTRP00000070105.1"/>
    </source>
</evidence>
<evidence type="ECO:0000313" key="2">
    <source>
        <dbReference type="Proteomes" id="UP000002277"/>
    </source>
</evidence>
<accession>A0A2I3RZR0</accession>